<evidence type="ECO:0000256" key="2">
    <source>
        <dbReference type="ARBA" id="ARBA00022723"/>
    </source>
</evidence>
<feature type="region of interest" description="Disordered" evidence="5">
    <location>
        <begin position="138"/>
        <end position="184"/>
    </location>
</feature>
<proteinExistence type="inferred from homology"/>
<dbReference type="EMBL" id="ML987189">
    <property type="protein sequence ID" value="KAF2257075.1"/>
    <property type="molecule type" value="Genomic_DNA"/>
</dbReference>
<dbReference type="GO" id="GO:0008033">
    <property type="term" value="P:tRNA processing"/>
    <property type="evidence" value="ECO:0007669"/>
    <property type="project" value="UniProtKB-KW"/>
</dbReference>
<dbReference type="GeneID" id="54575836"/>
<dbReference type="GO" id="GO:0046872">
    <property type="term" value="F:metal ion binding"/>
    <property type="evidence" value="ECO:0007669"/>
    <property type="project" value="UniProtKB-KW"/>
</dbReference>
<keyword evidence="1" id="KW-0819">tRNA processing</keyword>
<evidence type="ECO:0000256" key="5">
    <source>
        <dbReference type="SAM" id="MobiDB-lite"/>
    </source>
</evidence>
<keyword evidence="3" id="KW-0862">Zinc</keyword>
<evidence type="ECO:0000256" key="4">
    <source>
        <dbReference type="ARBA" id="ARBA00038402"/>
    </source>
</evidence>
<comment type="similarity">
    <text evidence="4">Belongs to the eukaryotic/archaeal RNase P protein component 4 family.</text>
</comment>
<feature type="compositionally biased region" description="Basic and acidic residues" evidence="5">
    <location>
        <begin position="147"/>
        <end position="164"/>
    </location>
</feature>
<keyword evidence="7" id="KW-1185">Reference proteome</keyword>
<dbReference type="Pfam" id="PF04032">
    <property type="entry name" value="Rpr2"/>
    <property type="match status" value="1"/>
</dbReference>
<dbReference type="Gene3D" id="6.20.50.20">
    <property type="match status" value="1"/>
</dbReference>
<dbReference type="AlphaFoldDB" id="A0A6A6J2K2"/>
<name>A0A6A6J2K2_9PLEO</name>
<evidence type="ECO:0000313" key="7">
    <source>
        <dbReference type="Proteomes" id="UP000800094"/>
    </source>
</evidence>
<evidence type="ECO:0000313" key="6">
    <source>
        <dbReference type="EMBL" id="KAF2257075.1"/>
    </source>
</evidence>
<evidence type="ECO:0000256" key="1">
    <source>
        <dbReference type="ARBA" id="ARBA00022694"/>
    </source>
</evidence>
<feature type="compositionally biased region" description="Polar residues" evidence="5">
    <location>
        <begin position="165"/>
        <end position="184"/>
    </location>
</feature>
<keyword evidence="2" id="KW-0479">Metal-binding</keyword>
<dbReference type="GO" id="GO:0005655">
    <property type="term" value="C:nucleolar ribonuclease P complex"/>
    <property type="evidence" value="ECO:0007669"/>
    <property type="project" value="TreeGrafter"/>
</dbReference>
<accession>A0A6A6J2K2</accession>
<dbReference type="RefSeq" id="XP_033692079.1">
    <property type="nucleotide sequence ID" value="XM_033822506.1"/>
</dbReference>
<evidence type="ECO:0000256" key="3">
    <source>
        <dbReference type="ARBA" id="ARBA00022833"/>
    </source>
</evidence>
<protein>
    <submittedName>
        <fullName evidence="6">Rpr2-domain-containing protein</fullName>
    </submittedName>
</protein>
<dbReference type="InterPro" id="IPR007175">
    <property type="entry name" value="Rpr2/Snm1/Rpp21"/>
</dbReference>
<dbReference type="Proteomes" id="UP000800094">
    <property type="component" value="Unassembled WGS sequence"/>
</dbReference>
<dbReference type="PANTHER" id="PTHR14742">
    <property type="entry name" value="RIBONUCLEASE P SUBUNIT P21"/>
    <property type="match status" value="1"/>
</dbReference>
<sequence length="184" mass="19727">MAKGKPPKAKGVPNKHLHARSTFLYQAATYLTLHAGSAPKTTERDTLANQMSHSDESVAQGYSGLALQLGSHLHTVSRKGQVRLSVHLKRSMCKSCNAVLIPGRTSSHRIENGSKGQKKPWADVLVIECTLCGGNKRFPVGAQRQPKKSERGNQKIDSNGKDTETNQSSTPAAVTGTDQTSTPG</sequence>
<dbReference type="OrthoDB" id="128536at2759"/>
<dbReference type="PANTHER" id="PTHR14742:SF0">
    <property type="entry name" value="RIBONUCLEASE P PROTEIN SUBUNIT P21"/>
    <property type="match status" value="1"/>
</dbReference>
<gene>
    <name evidence="6" type="ORF">BU26DRAFT_35795</name>
</gene>
<reference evidence="6" key="1">
    <citation type="journal article" date="2020" name="Stud. Mycol.">
        <title>101 Dothideomycetes genomes: a test case for predicting lifestyles and emergence of pathogens.</title>
        <authorList>
            <person name="Haridas S."/>
            <person name="Albert R."/>
            <person name="Binder M."/>
            <person name="Bloem J."/>
            <person name="Labutti K."/>
            <person name="Salamov A."/>
            <person name="Andreopoulos B."/>
            <person name="Baker S."/>
            <person name="Barry K."/>
            <person name="Bills G."/>
            <person name="Bluhm B."/>
            <person name="Cannon C."/>
            <person name="Castanera R."/>
            <person name="Culley D."/>
            <person name="Daum C."/>
            <person name="Ezra D."/>
            <person name="Gonzalez J."/>
            <person name="Henrissat B."/>
            <person name="Kuo A."/>
            <person name="Liang C."/>
            <person name="Lipzen A."/>
            <person name="Lutzoni F."/>
            <person name="Magnuson J."/>
            <person name="Mondo S."/>
            <person name="Nolan M."/>
            <person name="Ohm R."/>
            <person name="Pangilinan J."/>
            <person name="Park H.-J."/>
            <person name="Ramirez L."/>
            <person name="Alfaro M."/>
            <person name="Sun H."/>
            <person name="Tritt A."/>
            <person name="Yoshinaga Y."/>
            <person name="Zwiers L.-H."/>
            <person name="Turgeon B."/>
            <person name="Goodwin S."/>
            <person name="Spatafora J."/>
            <person name="Crous P."/>
            <person name="Grigoriev I."/>
        </authorList>
    </citation>
    <scope>NUCLEOTIDE SEQUENCE</scope>
    <source>
        <strain evidence="6">CBS 122368</strain>
    </source>
</reference>
<organism evidence="6 7">
    <name type="scientific">Trematosphaeria pertusa</name>
    <dbReference type="NCBI Taxonomy" id="390896"/>
    <lineage>
        <taxon>Eukaryota</taxon>
        <taxon>Fungi</taxon>
        <taxon>Dikarya</taxon>
        <taxon>Ascomycota</taxon>
        <taxon>Pezizomycotina</taxon>
        <taxon>Dothideomycetes</taxon>
        <taxon>Pleosporomycetidae</taxon>
        <taxon>Pleosporales</taxon>
        <taxon>Massarineae</taxon>
        <taxon>Trematosphaeriaceae</taxon>
        <taxon>Trematosphaeria</taxon>
    </lineage>
</organism>